<evidence type="ECO:0000256" key="1">
    <source>
        <dbReference type="SAM" id="MobiDB-lite"/>
    </source>
</evidence>
<dbReference type="KEGG" id="api:100168676"/>
<dbReference type="OMA" id="ENICKQS"/>
<feature type="signal peptide" evidence="2">
    <location>
        <begin position="1"/>
        <end position="23"/>
    </location>
</feature>
<dbReference type="GO" id="GO:0008061">
    <property type="term" value="F:chitin binding"/>
    <property type="evidence" value="ECO:0007669"/>
    <property type="project" value="InterPro"/>
</dbReference>
<evidence type="ECO:0000256" key="2">
    <source>
        <dbReference type="SAM" id="SignalP"/>
    </source>
</evidence>
<dbReference type="PANTHER" id="PTHR22933">
    <property type="entry name" value="FI18007P1-RELATED"/>
    <property type="match status" value="1"/>
</dbReference>
<feature type="compositionally biased region" description="Low complexity" evidence="1">
    <location>
        <begin position="364"/>
        <end position="394"/>
    </location>
</feature>
<dbReference type="AlphaFoldDB" id="A0A8R1VZU0"/>
<feature type="compositionally biased region" description="Low complexity" evidence="1">
    <location>
        <begin position="292"/>
        <end position="318"/>
    </location>
</feature>
<dbReference type="OrthoDB" id="7426044at2759"/>
<feature type="compositionally biased region" description="Pro residues" evidence="1">
    <location>
        <begin position="97"/>
        <end position="106"/>
    </location>
</feature>
<dbReference type="InterPro" id="IPR002557">
    <property type="entry name" value="Chitin-bd_dom"/>
</dbReference>
<dbReference type="EnsemblMetazoa" id="XM_001945781.4">
    <property type="protein sequence ID" value="XP_001945816.1"/>
    <property type="gene ID" value="LOC100168676"/>
</dbReference>
<feature type="region of interest" description="Disordered" evidence="1">
    <location>
        <begin position="59"/>
        <end position="173"/>
    </location>
</feature>
<feature type="chain" id="PRO_5035838211" description="Chitin-binding type-2 domain-containing protein" evidence="2">
    <location>
        <begin position="24"/>
        <end position="402"/>
    </location>
</feature>
<organism evidence="4 5">
    <name type="scientific">Acyrthosiphon pisum</name>
    <name type="common">Pea aphid</name>
    <dbReference type="NCBI Taxonomy" id="7029"/>
    <lineage>
        <taxon>Eukaryota</taxon>
        <taxon>Metazoa</taxon>
        <taxon>Ecdysozoa</taxon>
        <taxon>Arthropoda</taxon>
        <taxon>Hexapoda</taxon>
        <taxon>Insecta</taxon>
        <taxon>Pterygota</taxon>
        <taxon>Neoptera</taxon>
        <taxon>Paraneoptera</taxon>
        <taxon>Hemiptera</taxon>
        <taxon>Sternorrhyncha</taxon>
        <taxon>Aphidomorpha</taxon>
        <taxon>Aphidoidea</taxon>
        <taxon>Aphididae</taxon>
        <taxon>Macrosiphini</taxon>
        <taxon>Acyrthosiphon</taxon>
    </lineage>
</organism>
<dbReference type="GeneID" id="100168676"/>
<dbReference type="InterPro" id="IPR052976">
    <property type="entry name" value="Scoloptoxin-like"/>
</dbReference>
<dbReference type="GO" id="GO:0005576">
    <property type="term" value="C:extracellular region"/>
    <property type="evidence" value="ECO:0007669"/>
    <property type="project" value="InterPro"/>
</dbReference>
<reference evidence="5" key="1">
    <citation type="submission" date="2010-06" db="EMBL/GenBank/DDBJ databases">
        <authorList>
            <person name="Jiang H."/>
            <person name="Abraham K."/>
            <person name="Ali S."/>
            <person name="Alsbrooks S.L."/>
            <person name="Anim B.N."/>
            <person name="Anosike U.S."/>
            <person name="Attaway T."/>
            <person name="Bandaranaike D.P."/>
            <person name="Battles P.K."/>
            <person name="Bell S.N."/>
            <person name="Bell A.V."/>
            <person name="Beltran B."/>
            <person name="Bickham C."/>
            <person name="Bustamante Y."/>
            <person name="Caleb T."/>
            <person name="Canada A."/>
            <person name="Cardenas V."/>
            <person name="Carter K."/>
            <person name="Chacko J."/>
            <person name="Chandrabose M.N."/>
            <person name="Chavez D."/>
            <person name="Chavez A."/>
            <person name="Chen L."/>
            <person name="Chu H.-S."/>
            <person name="Claassen K.J."/>
            <person name="Cockrell R."/>
            <person name="Collins M."/>
            <person name="Cooper J.A."/>
            <person name="Cree A."/>
            <person name="Curry S.M."/>
            <person name="Da Y."/>
            <person name="Dao M.D."/>
            <person name="Das B."/>
            <person name="Davila M.-L."/>
            <person name="Davy-Carroll L."/>
            <person name="Denson S."/>
            <person name="Dinh H."/>
            <person name="Ebong V.E."/>
            <person name="Edwards J.R."/>
            <person name="Egan A."/>
            <person name="El-Daye J."/>
            <person name="Escobedo L."/>
            <person name="Fernandez S."/>
            <person name="Fernando P.R."/>
            <person name="Flagg N."/>
            <person name="Forbes L.D."/>
            <person name="Fowler R.G."/>
            <person name="Fu Q."/>
            <person name="Gabisi R.A."/>
            <person name="Ganer J."/>
            <person name="Garbino Pronczuk A."/>
            <person name="Garcia R.M."/>
            <person name="Garner T."/>
            <person name="Garrett T.E."/>
            <person name="Gonzalez D.A."/>
            <person name="Hamid H."/>
            <person name="Hawkins E.S."/>
            <person name="Hirani K."/>
            <person name="Hogues M.E."/>
            <person name="Hollins B."/>
            <person name="Hsiao C.-H."/>
            <person name="Jabil R."/>
            <person name="James M.L."/>
            <person name="Jhangiani S.N."/>
            <person name="Johnson B."/>
            <person name="Johnson Q."/>
            <person name="Joshi V."/>
            <person name="Kalu J.B."/>
            <person name="Kam C."/>
            <person name="Kashfia A."/>
            <person name="Keebler J."/>
            <person name="Kisamo H."/>
            <person name="Kovar C.L."/>
            <person name="Lago L.A."/>
            <person name="Lai C.-Y."/>
            <person name="Laidlaw J."/>
            <person name="Lara F."/>
            <person name="Le T.-K."/>
            <person name="Lee S.L."/>
            <person name="Legall F.H."/>
            <person name="Lemon S.J."/>
            <person name="Lewis L.R."/>
            <person name="Li B."/>
            <person name="Liu Y."/>
            <person name="Liu Y.-S."/>
            <person name="Lopez J."/>
            <person name="Lozado R.J."/>
            <person name="Lu J."/>
            <person name="Madu R.C."/>
            <person name="Maheshwari M."/>
            <person name="Maheshwari R."/>
            <person name="Malloy K."/>
            <person name="Martinez E."/>
            <person name="Mathew T."/>
            <person name="Mercado I.C."/>
            <person name="Mercado C."/>
            <person name="Meyer B."/>
            <person name="Montgomery K."/>
            <person name="Morgan M.B."/>
            <person name="Munidasa M."/>
            <person name="Nazareth L.V."/>
            <person name="Nelson J."/>
            <person name="Ng B.M."/>
            <person name="Nguyen N.B."/>
            <person name="Nguyen P.Q."/>
            <person name="Nguyen T."/>
            <person name="Obregon M."/>
            <person name="Okwuonu G.O."/>
            <person name="Onwere C.G."/>
            <person name="Orozco G."/>
            <person name="Parra A."/>
            <person name="Patel S."/>
            <person name="Patil S."/>
            <person name="Perez A."/>
            <person name="Perez Y."/>
            <person name="Pham C."/>
            <person name="Primus E.L."/>
            <person name="Pu L.-L."/>
            <person name="Puazo M."/>
            <person name="Qin X."/>
            <person name="Quiroz J.B."/>
            <person name="Reese J."/>
            <person name="Richards S."/>
            <person name="Rives C.M."/>
            <person name="Robberts R."/>
            <person name="Ruiz S.J."/>
            <person name="Ruiz M.J."/>
            <person name="Santibanez J."/>
            <person name="Schneider B.W."/>
            <person name="Sisson I."/>
            <person name="Smith M."/>
            <person name="Sodergren E."/>
            <person name="Song X.-Z."/>
            <person name="Song B.B."/>
            <person name="Summersgill H."/>
            <person name="Thelus R."/>
            <person name="Thornton R.D."/>
            <person name="Trejos Z.Y."/>
            <person name="Usmani K."/>
            <person name="Vattathil S."/>
            <person name="Villasana D."/>
            <person name="Walker D.L."/>
            <person name="Wang S."/>
            <person name="Wang K."/>
            <person name="White C.S."/>
            <person name="Williams A.C."/>
            <person name="Williamson J."/>
            <person name="Wilson K."/>
            <person name="Woghiren I.O."/>
            <person name="Woodworth J.R."/>
            <person name="Worley K.C."/>
            <person name="Wright R.A."/>
            <person name="Wu W."/>
            <person name="Young L."/>
            <person name="Zhang L."/>
            <person name="Zhang J."/>
            <person name="Zhu Y."/>
            <person name="Muzny D.M."/>
            <person name="Weinstock G."/>
            <person name="Gibbs R.A."/>
        </authorList>
    </citation>
    <scope>NUCLEOTIDE SEQUENCE [LARGE SCALE GENOMIC DNA]</scope>
    <source>
        <strain evidence="5">LSR1</strain>
    </source>
</reference>
<dbReference type="SUPFAM" id="SSF57625">
    <property type="entry name" value="Invertebrate chitin-binding proteins"/>
    <property type="match status" value="1"/>
</dbReference>
<dbReference type="InterPro" id="IPR036508">
    <property type="entry name" value="Chitin-bd_dom_sf"/>
</dbReference>
<feature type="compositionally biased region" description="Acidic residues" evidence="1">
    <location>
        <begin position="279"/>
        <end position="290"/>
    </location>
</feature>
<feature type="compositionally biased region" description="Polar residues" evidence="1">
    <location>
        <begin position="110"/>
        <end position="124"/>
    </location>
</feature>
<name>A0A8R1VZU0_ACYPI</name>
<evidence type="ECO:0000259" key="3">
    <source>
        <dbReference type="PROSITE" id="PS50940"/>
    </source>
</evidence>
<feature type="compositionally biased region" description="Low complexity" evidence="1">
    <location>
        <begin position="328"/>
        <end position="344"/>
    </location>
</feature>
<feature type="domain" description="Chitin-binding type-2" evidence="3">
    <location>
        <begin position="180"/>
        <end position="238"/>
    </location>
</feature>
<dbReference type="PANTHER" id="PTHR22933:SF31">
    <property type="entry name" value="FI18007P1"/>
    <property type="match status" value="1"/>
</dbReference>
<dbReference type="PROSITE" id="PS50940">
    <property type="entry name" value="CHIT_BIND_II"/>
    <property type="match status" value="1"/>
</dbReference>
<evidence type="ECO:0000313" key="5">
    <source>
        <dbReference type="Proteomes" id="UP000007819"/>
    </source>
</evidence>
<keyword evidence="5" id="KW-1185">Reference proteome</keyword>
<evidence type="ECO:0000313" key="4">
    <source>
        <dbReference type="EnsemblMetazoa" id="XP_001945816.1"/>
    </source>
</evidence>
<protein>
    <recommendedName>
        <fullName evidence="3">Chitin-binding type-2 domain-containing protein</fullName>
    </recommendedName>
</protein>
<feature type="compositionally biased region" description="Acidic residues" evidence="1">
    <location>
        <begin position="158"/>
        <end position="167"/>
    </location>
</feature>
<accession>A0A8R1VZU0</accession>
<feature type="region of interest" description="Disordered" evidence="1">
    <location>
        <begin position="266"/>
        <end position="402"/>
    </location>
</feature>
<dbReference type="Pfam" id="PF01607">
    <property type="entry name" value="CBM_14"/>
    <property type="match status" value="1"/>
</dbReference>
<dbReference type="Gene3D" id="3.20.20.80">
    <property type="entry name" value="Glycosidases"/>
    <property type="match status" value="1"/>
</dbReference>
<reference evidence="4" key="2">
    <citation type="submission" date="2022-06" db="UniProtKB">
        <authorList>
            <consortium name="EnsemblMetazoa"/>
        </authorList>
    </citation>
    <scope>IDENTIFICATION</scope>
</reference>
<dbReference type="Proteomes" id="UP000007819">
    <property type="component" value="Chromosome A1"/>
</dbReference>
<dbReference type="RefSeq" id="XP_001945816.1">
    <property type="nucleotide sequence ID" value="XM_001945781.4"/>
</dbReference>
<sequence length="402" mass="46447">MKTAPVLCVAAFAVVLQAMCATAAGGERQQQQQLPLFFQAGRPFNAPGAPLPKFVGIAGNQPPQAFRTVPPQVDEEQEDEEQRNDDEPHQRNVLAPTPLPFRPQPTPQFSQFRASPSPSPQTLQPIRINRPTETPIRRPQPPSPSQFKSLSSQPLSEEAQELEEEKEEPDRLTQLLPQSKFTCGGKKTGYYADDGLDCEVFHYCQDSARHSWICPEGFVFHQVHLICMPPSSENICKQSTQYHFVNDFLYRPVNTEEANSRPNVTLRYGDRYYPGSSFEADEEYDREEEAPSQRPQQFRQQPVLRQRIQQQQPQPTQQHVMSTPRPVQLQQQQQLQHQQQPQQQFARQPSPNQVFHTSEEINIPLQQRRPVVLQPQRPSFQQQQQQLQQQQQQQNEFDFRRK</sequence>
<keyword evidence="2" id="KW-0732">Signal</keyword>
<feature type="compositionally biased region" description="Acidic residues" evidence="1">
    <location>
        <begin position="73"/>
        <end position="84"/>
    </location>
</feature>
<feature type="compositionally biased region" description="Low complexity" evidence="1">
    <location>
        <begin position="145"/>
        <end position="157"/>
    </location>
</feature>
<proteinExistence type="predicted"/>
<feature type="compositionally biased region" description="Polar residues" evidence="1">
    <location>
        <begin position="345"/>
        <end position="356"/>
    </location>
</feature>